<accession>A0A1J3JFY5</accession>
<dbReference type="Gene3D" id="3.20.80.10">
    <property type="entry name" value="Regulatory factor, effector binding domain"/>
    <property type="match status" value="1"/>
</dbReference>
<dbReference type="EMBL" id="GEVM01014669">
    <property type="protein sequence ID" value="JAU91269.1"/>
    <property type="molecule type" value="Transcribed_RNA"/>
</dbReference>
<dbReference type="PANTHER" id="PTHR11220:SF50">
    <property type="entry name" value="SOUL HEME-BINDING FAMILY PROTEIN"/>
    <property type="match status" value="1"/>
</dbReference>
<evidence type="ECO:0000313" key="2">
    <source>
        <dbReference type="EMBL" id="JAU91269.1"/>
    </source>
</evidence>
<dbReference type="InterPro" id="IPR018790">
    <property type="entry name" value="DUF2358"/>
</dbReference>
<evidence type="ECO:0000256" key="1">
    <source>
        <dbReference type="ARBA" id="ARBA00009817"/>
    </source>
</evidence>
<name>A0A1J3JFY5_NOCCA</name>
<dbReference type="SUPFAM" id="SSF55136">
    <property type="entry name" value="Probable bacterial effector-binding domain"/>
    <property type="match status" value="1"/>
</dbReference>
<dbReference type="AlphaFoldDB" id="A0A1J3JFY5"/>
<dbReference type="InterPro" id="IPR006917">
    <property type="entry name" value="SOUL_heme-bd"/>
</dbReference>
<organism evidence="2">
    <name type="scientific">Noccaea caerulescens</name>
    <name type="common">Alpine penny-cress</name>
    <name type="synonym">Thlaspi caerulescens</name>
    <dbReference type="NCBI Taxonomy" id="107243"/>
    <lineage>
        <taxon>Eukaryota</taxon>
        <taxon>Viridiplantae</taxon>
        <taxon>Streptophyta</taxon>
        <taxon>Embryophyta</taxon>
        <taxon>Tracheophyta</taxon>
        <taxon>Spermatophyta</taxon>
        <taxon>Magnoliopsida</taxon>
        <taxon>eudicotyledons</taxon>
        <taxon>Gunneridae</taxon>
        <taxon>Pentapetalae</taxon>
        <taxon>rosids</taxon>
        <taxon>malvids</taxon>
        <taxon>Brassicales</taxon>
        <taxon>Brassicaceae</taxon>
        <taxon>Coluteocarpeae</taxon>
        <taxon>Noccaea</taxon>
    </lineage>
</organism>
<dbReference type="FunFam" id="3.20.80.10:FF:000008">
    <property type="entry name" value="SOUL heme-binding protein"/>
    <property type="match status" value="1"/>
</dbReference>
<proteinExistence type="inferred from homology"/>
<comment type="similarity">
    <text evidence="1">Belongs to the HEBP family.</text>
</comment>
<reference evidence="2" key="1">
    <citation type="submission" date="2016-07" db="EMBL/GenBank/DDBJ databases">
        <title>De novo transcriptome assembly of four accessions of the metal hyperaccumulator plant Noccaea caerulescens.</title>
        <authorList>
            <person name="Blande D."/>
            <person name="Halimaa P."/>
            <person name="Tervahauta A.I."/>
            <person name="Aarts M.G."/>
            <person name="Karenlampi S.O."/>
        </authorList>
    </citation>
    <scope>NUCLEOTIDE SEQUENCE</scope>
</reference>
<gene>
    <name evidence="2" type="ORF">MP_TR23500_c0_g1_i1_g.68326</name>
</gene>
<dbReference type="InterPro" id="IPR011256">
    <property type="entry name" value="Reg_factor_effector_dom_sf"/>
</dbReference>
<sequence>MATAGQITGNFYRPIITSVGNDCRRHVSTRFLPLPRRNVTSRLRPIMSVQVGNEMPPASSSSSTVDMEQLVGFLYEDLPHLFDDQGIDRTAYDERVKFRDPITKHDTITGYLLNISFLKNIFAPDFQLHWAKQTGPYEITTRWTMVMKFLLLPWKPELVFTGLSIMVVNPETKKFCSHLDLWDSINNNDYFSLEGLVDVFKQLRPYKTPDLETPKYQILKRTSNYEVRKYEPFIVVETNGDKLSGSSGFNNVAGYIFGKNSTMEKIPMTTPVFTQATDPQLSSVSVQIVIPSGKDLSSLPMPNEEKIKLKKLEGGFAAAVKFSGKPTEDVVRGKENELRNSLSKDGLRAKTGCMLARYNDPGRTWSFIMRNEVIIWLEEFSLD</sequence>
<dbReference type="PANTHER" id="PTHR11220">
    <property type="entry name" value="HEME-BINDING PROTEIN-RELATED"/>
    <property type="match status" value="1"/>
</dbReference>
<dbReference type="Pfam" id="PF10184">
    <property type="entry name" value="DUF2358"/>
    <property type="match status" value="1"/>
</dbReference>
<protein>
    <submittedName>
        <fullName evidence="2">Heme-binding-like protein, chloroplastic</fullName>
    </submittedName>
</protein>
<dbReference type="Pfam" id="PF04832">
    <property type="entry name" value="SOUL"/>
    <property type="match status" value="1"/>
</dbReference>